<protein>
    <submittedName>
        <fullName evidence="2">Helix-turn-helix</fullName>
    </submittedName>
</protein>
<reference evidence="2 3" key="1">
    <citation type="submission" date="2017-06" db="EMBL/GenBank/DDBJ databases">
        <authorList>
            <person name="Kim H.J."/>
            <person name="Triplett B.A."/>
        </authorList>
    </citation>
    <scope>NUCLEOTIDE SEQUENCE [LARGE SCALE GENOMIC DNA]</scope>
    <source>
        <strain evidence="2 3">DSM 25597</strain>
    </source>
</reference>
<dbReference type="EMBL" id="FZNY01000014">
    <property type="protein sequence ID" value="SNS40115.1"/>
    <property type="molecule type" value="Genomic_DNA"/>
</dbReference>
<dbReference type="SMART" id="SM00530">
    <property type="entry name" value="HTH_XRE"/>
    <property type="match status" value="1"/>
</dbReference>
<dbReference type="GO" id="GO:0003677">
    <property type="term" value="F:DNA binding"/>
    <property type="evidence" value="ECO:0007669"/>
    <property type="project" value="InterPro"/>
</dbReference>
<dbReference type="InterPro" id="IPR001387">
    <property type="entry name" value="Cro/C1-type_HTH"/>
</dbReference>
<dbReference type="AlphaFoldDB" id="A0A239E5X9"/>
<evidence type="ECO:0000313" key="3">
    <source>
        <dbReference type="Proteomes" id="UP000198379"/>
    </source>
</evidence>
<accession>A0A239E5X9</accession>
<sequence length="80" mass="9623">MANHDTETQEKLEKLAKRFKELRIAKGYPNYEQFAFQNNISRSQYGRYEKGQDIRFSSLCKVLKALDVTFEEFFKDFEEK</sequence>
<keyword evidence="3" id="KW-1185">Reference proteome</keyword>
<dbReference type="SUPFAM" id="SSF47413">
    <property type="entry name" value="lambda repressor-like DNA-binding domains"/>
    <property type="match status" value="1"/>
</dbReference>
<gene>
    <name evidence="2" type="ORF">SAMN06265376_11424</name>
</gene>
<evidence type="ECO:0000259" key="1">
    <source>
        <dbReference type="PROSITE" id="PS50943"/>
    </source>
</evidence>
<dbReference type="OrthoDB" id="674942at2"/>
<dbReference type="CDD" id="cd00093">
    <property type="entry name" value="HTH_XRE"/>
    <property type="match status" value="1"/>
</dbReference>
<proteinExistence type="predicted"/>
<dbReference type="Gene3D" id="1.10.260.40">
    <property type="entry name" value="lambda repressor-like DNA-binding domains"/>
    <property type="match status" value="1"/>
</dbReference>
<name>A0A239E5X9_9FLAO</name>
<dbReference type="RefSeq" id="WP_089374059.1">
    <property type="nucleotide sequence ID" value="NZ_BMEP01000004.1"/>
</dbReference>
<dbReference type="Pfam" id="PF01381">
    <property type="entry name" value="HTH_3"/>
    <property type="match status" value="1"/>
</dbReference>
<feature type="domain" description="HTH cro/C1-type" evidence="1">
    <location>
        <begin position="39"/>
        <end position="73"/>
    </location>
</feature>
<dbReference type="InterPro" id="IPR010982">
    <property type="entry name" value="Lambda_DNA-bd_dom_sf"/>
</dbReference>
<evidence type="ECO:0000313" key="2">
    <source>
        <dbReference type="EMBL" id="SNS40115.1"/>
    </source>
</evidence>
<organism evidence="2 3">
    <name type="scientific">Dokdonia pacifica</name>
    <dbReference type="NCBI Taxonomy" id="1627892"/>
    <lineage>
        <taxon>Bacteria</taxon>
        <taxon>Pseudomonadati</taxon>
        <taxon>Bacteroidota</taxon>
        <taxon>Flavobacteriia</taxon>
        <taxon>Flavobacteriales</taxon>
        <taxon>Flavobacteriaceae</taxon>
        <taxon>Dokdonia</taxon>
    </lineage>
</organism>
<dbReference type="Proteomes" id="UP000198379">
    <property type="component" value="Unassembled WGS sequence"/>
</dbReference>
<dbReference type="PROSITE" id="PS50943">
    <property type="entry name" value="HTH_CROC1"/>
    <property type="match status" value="1"/>
</dbReference>